<gene>
    <name evidence="1" type="ORF">AWZ03_010599</name>
</gene>
<dbReference type="Proteomes" id="UP000295192">
    <property type="component" value="Unassembled WGS sequence"/>
</dbReference>
<sequence>MLGCWQFAETMEEIERTSLGVREHFPAEWQSSEAEPLIRPIARAKARVETEPKPKLELEPWTIDDADADADAHAYAYAYALVYAAVDVRRSILDLGGHLSIHEFGIDLVGSHGSRQGSSQPFNVNCECENGKRMANGDCRLPGGGEPEGLQSAG</sequence>
<name>A0A484B3U5_DRONA</name>
<proteinExistence type="predicted"/>
<organism evidence="1 2">
    <name type="scientific">Drosophila navojoa</name>
    <name type="common">Fruit fly</name>
    <dbReference type="NCBI Taxonomy" id="7232"/>
    <lineage>
        <taxon>Eukaryota</taxon>
        <taxon>Metazoa</taxon>
        <taxon>Ecdysozoa</taxon>
        <taxon>Arthropoda</taxon>
        <taxon>Hexapoda</taxon>
        <taxon>Insecta</taxon>
        <taxon>Pterygota</taxon>
        <taxon>Neoptera</taxon>
        <taxon>Endopterygota</taxon>
        <taxon>Diptera</taxon>
        <taxon>Brachycera</taxon>
        <taxon>Muscomorpha</taxon>
        <taxon>Ephydroidea</taxon>
        <taxon>Drosophilidae</taxon>
        <taxon>Drosophila</taxon>
    </lineage>
</organism>
<evidence type="ECO:0000313" key="2">
    <source>
        <dbReference type="Proteomes" id="UP000295192"/>
    </source>
</evidence>
<keyword evidence="2" id="KW-1185">Reference proteome</keyword>
<comment type="caution">
    <text evidence="1">The sequence shown here is derived from an EMBL/GenBank/DDBJ whole genome shotgun (WGS) entry which is preliminary data.</text>
</comment>
<evidence type="ECO:0000313" key="1">
    <source>
        <dbReference type="EMBL" id="TDG42972.1"/>
    </source>
</evidence>
<protein>
    <submittedName>
        <fullName evidence="1">Uncharacterized protein</fullName>
    </submittedName>
</protein>
<accession>A0A484B3U5</accession>
<dbReference type="AlphaFoldDB" id="A0A484B3U5"/>
<dbReference type="EMBL" id="LSRL02000185">
    <property type="protein sequence ID" value="TDG42972.1"/>
    <property type="molecule type" value="Genomic_DNA"/>
</dbReference>
<reference evidence="1 2" key="1">
    <citation type="journal article" date="2019" name="J. Hered.">
        <title>An Improved Genome Assembly for Drosophila navojoa, the Basal Species in the mojavensis Cluster.</title>
        <authorList>
            <person name="Vanderlinde T."/>
            <person name="Dupim E.G."/>
            <person name="Nazario-Yepiz N.O."/>
            <person name="Carvalho A.B."/>
        </authorList>
    </citation>
    <scope>NUCLEOTIDE SEQUENCE [LARGE SCALE GENOMIC DNA]</scope>
    <source>
        <strain evidence="1">Navoj_Jal97</strain>
        <tissue evidence="1">Whole organism</tissue>
    </source>
</reference>